<evidence type="ECO:0000313" key="1">
    <source>
        <dbReference type="EMBL" id="MBK9982142.1"/>
    </source>
</evidence>
<dbReference type="Gene3D" id="3.40.50.1820">
    <property type="entry name" value="alpha/beta hydrolase"/>
    <property type="match status" value="1"/>
</dbReference>
<proteinExistence type="predicted"/>
<evidence type="ECO:0008006" key="3">
    <source>
        <dbReference type="Google" id="ProtNLM"/>
    </source>
</evidence>
<reference evidence="1 2" key="1">
    <citation type="submission" date="2020-10" db="EMBL/GenBank/DDBJ databases">
        <title>Connecting structure to function with the recovery of over 1000 high-quality activated sludge metagenome-assembled genomes encoding full-length rRNA genes using long-read sequencing.</title>
        <authorList>
            <person name="Singleton C.M."/>
            <person name="Petriglieri F."/>
            <person name="Kristensen J.M."/>
            <person name="Kirkegaard R.H."/>
            <person name="Michaelsen T.Y."/>
            <person name="Andersen M.H."/>
            <person name="Karst S.M."/>
            <person name="Dueholm M.S."/>
            <person name="Nielsen P.H."/>
            <person name="Albertsen M."/>
        </authorList>
    </citation>
    <scope>NUCLEOTIDE SEQUENCE [LARGE SCALE GENOMIC DNA]</scope>
    <source>
        <strain evidence="1">Ribe_18-Q3-R11-54_MAXAC.273</strain>
    </source>
</reference>
<dbReference type="AlphaFoldDB" id="A0A9D7SS92"/>
<dbReference type="Pfam" id="PF00756">
    <property type="entry name" value="Esterase"/>
    <property type="match status" value="1"/>
</dbReference>
<evidence type="ECO:0000313" key="2">
    <source>
        <dbReference type="Proteomes" id="UP000808337"/>
    </source>
</evidence>
<accession>A0A9D7SS92</accession>
<dbReference type="EMBL" id="JADKGY010000002">
    <property type="protein sequence ID" value="MBK9982142.1"/>
    <property type="molecule type" value="Genomic_DNA"/>
</dbReference>
<dbReference type="InterPro" id="IPR000801">
    <property type="entry name" value="Esterase-like"/>
</dbReference>
<dbReference type="Proteomes" id="UP000808337">
    <property type="component" value="Unassembled WGS sequence"/>
</dbReference>
<gene>
    <name evidence="1" type="ORF">IPP15_06895</name>
</gene>
<protein>
    <recommendedName>
        <fullName evidence="3">Alpha/beta hydrolase</fullName>
    </recommendedName>
</protein>
<organism evidence="1 2">
    <name type="scientific">Candidatus Opimibacter skivensis</name>
    <dbReference type="NCBI Taxonomy" id="2982028"/>
    <lineage>
        <taxon>Bacteria</taxon>
        <taxon>Pseudomonadati</taxon>
        <taxon>Bacteroidota</taxon>
        <taxon>Saprospiria</taxon>
        <taxon>Saprospirales</taxon>
        <taxon>Saprospiraceae</taxon>
        <taxon>Candidatus Opimibacter</taxon>
    </lineage>
</organism>
<dbReference type="InterPro" id="IPR029058">
    <property type="entry name" value="AB_hydrolase_fold"/>
</dbReference>
<comment type="caution">
    <text evidence="1">The sequence shown here is derived from an EMBL/GenBank/DDBJ whole genome shotgun (WGS) entry which is preliminary data.</text>
</comment>
<dbReference type="SUPFAM" id="SSF53474">
    <property type="entry name" value="alpha/beta-Hydrolases"/>
    <property type="match status" value="1"/>
</dbReference>
<sequence length="112" mass="13099">MHHHRHYFQQPGNGFLLPWMKIRNKRRIYNLPVGLMVILSYLKNELIPDVDEKYRTISYRLLIGHSTGGLLAYYSLYKTPGLFHAILSIDGSTWWNKGKVGKEVIEYLSSHP</sequence>
<name>A0A9D7SS92_9BACT</name>